<organism evidence="2 3">
    <name type="scientific">Conoideocrella luteorostrata</name>
    <dbReference type="NCBI Taxonomy" id="1105319"/>
    <lineage>
        <taxon>Eukaryota</taxon>
        <taxon>Fungi</taxon>
        <taxon>Dikarya</taxon>
        <taxon>Ascomycota</taxon>
        <taxon>Pezizomycotina</taxon>
        <taxon>Sordariomycetes</taxon>
        <taxon>Hypocreomycetidae</taxon>
        <taxon>Hypocreales</taxon>
        <taxon>Clavicipitaceae</taxon>
        <taxon>Conoideocrella</taxon>
    </lineage>
</organism>
<dbReference type="AlphaFoldDB" id="A0AAJ0CSK0"/>
<feature type="compositionally biased region" description="Low complexity" evidence="1">
    <location>
        <begin position="337"/>
        <end position="350"/>
    </location>
</feature>
<feature type="compositionally biased region" description="Low complexity" evidence="1">
    <location>
        <begin position="228"/>
        <end position="238"/>
    </location>
</feature>
<dbReference type="EMBL" id="JASWJB010000085">
    <property type="protein sequence ID" value="KAK2600021.1"/>
    <property type="molecule type" value="Genomic_DNA"/>
</dbReference>
<feature type="compositionally biased region" description="Low complexity" evidence="1">
    <location>
        <begin position="395"/>
        <end position="404"/>
    </location>
</feature>
<keyword evidence="3" id="KW-1185">Reference proteome</keyword>
<feature type="compositionally biased region" description="Basic and acidic residues" evidence="1">
    <location>
        <begin position="257"/>
        <end position="266"/>
    </location>
</feature>
<evidence type="ECO:0000313" key="2">
    <source>
        <dbReference type="EMBL" id="KAK2600021.1"/>
    </source>
</evidence>
<name>A0AAJ0CSK0_9HYPO</name>
<feature type="compositionally biased region" description="Polar residues" evidence="1">
    <location>
        <begin position="283"/>
        <end position="301"/>
    </location>
</feature>
<evidence type="ECO:0000313" key="3">
    <source>
        <dbReference type="Proteomes" id="UP001251528"/>
    </source>
</evidence>
<feature type="compositionally biased region" description="Low complexity" evidence="1">
    <location>
        <begin position="302"/>
        <end position="319"/>
    </location>
</feature>
<feature type="compositionally biased region" description="Basic and acidic residues" evidence="1">
    <location>
        <begin position="105"/>
        <end position="115"/>
    </location>
</feature>
<evidence type="ECO:0000256" key="1">
    <source>
        <dbReference type="SAM" id="MobiDB-lite"/>
    </source>
</evidence>
<accession>A0AAJ0CSK0</accession>
<feature type="region of interest" description="Disordered" evidence="1">
    <location>
        <begin position="224"/>
        <end position="416"/>
    </location>
</feature>
<feature type="compositionally biased region" description="Polar residues" evidence="1">
    <location>
        <begin position="351"/>
        <end position="362"/>
    </location>
</feature>
<comment type="caution">
    <text evidence="2">The sequence shown here is derived from an EMBL/GenBank/DDBJ whole genome shotgun (WGS) entry which is preliminary data.</text>
</comment>
<gene>
    <name evidence="2" type="ORF">QQS21_005255</name>
</gene>
<protein>
    <submittedName>
        <fullName evidence="2">Uncharacterized protein</fullName>
    </submittedName>
</protein>
<feature type="region of interest" description="Disordered" evidence="1">
    <location>
        <begin position="1"/>
        <end position="71"/>
    </location>
</feature>
<proteinExistence type="predicted"/>
<feature type="compositionally biased region" description="Low complexity" evidence="1">
    <location>
        <begin position="363"/>
        <end position="372"/>
    </location>
</feature>
<sequence>MSSGLHMPGAFHTEGIHQGLFRPPGSPASSSGYLPPARPAAEAPTPKRKRIRDNGSTALLTPGRHVGNHGRAYTLAGQLDTPLSGPADSELLGESMYSDSDYRKALGSKRSRDDVDAADSSGPTPLFNLPAHPNHQSPGWSTLAFSTLGGVVGKVWEFCKTGAFKGFYAGGGRGFEMQPGEGVLPDGSIPDQAWHLNDDYDENQHRIPGHFPQVEGDDQGIAEESYLPSGASTPSAPAAKRRQTAPVDELGRNWVMVKDHAAEDTRTSSTPRRTSTYMPSPRNRNQGPSVVTGRRISTPNQRRVSSRLASAASFRASPRTNGFNTSPPSTLEPPRPASSASFASPRSLSPTKFSSMTPTIVASSGSPTPGTSRGHSRRRSLNHPSHQSFTHSRTHSSASTASSRGAQPDDIDNSPRLTAEARQLAARRQREERDTDVRMATFNKQLQDMIRQGKEALRTTIEVDGEDGGWEDY</sequence>
<feature type="compositionally biased region" description="Low complexity" evidence="1">
    <location>
        <begin position="267"/>
        <end position="282"/>
    </location>
</feature>
<dbReference type="Proteomes" id="UP001251528">
    <property type="component" value="Unassembled WGS sequence"/>
</dbReference>
<feature type="region of interest" description="Disordered" evidence="1">
    <location>
        <begin position="105"/>
        <end position="133"/>
    </location>
</feature>
<feature type="compositionally biased region" description="Polar residues" evidence="1">
    <location>
        <begin position="320"/>
        <end position="329"/>
    </location>
</feature>
<reference evidence="2" key="1">
    <citation type="submission" date="2023-06" db="EMBL/GenBank/DDBJ databases">
        <title>Conoideocrella luteorostrata (Hypocreales: Clavicipitaceae), a potential biocontrol fungus for elongate hemlock scale in United States Christmas tree production areas.</title>
        <authorList>
            <person name="Barrett H."/>
            <person name="Lovett B."/>
            <person name="Macias A.M."/>
            <person name="Stajich J.E."/>
            <person name="Kasson M.T."/>
        </authorList>
    </citation>
    <scope>NUCLEOTIDE SEQUENCE</scope>
    <source>
        <strain evidence="2">ARSEF 14590</strain>
    </source>
</reference>